<dbReference type="InterPro" id="IPR029058">
    <property type="entry name" value="AB_hydrolase_fold"/>
</dbReference>
<evidence type="ECO:0000256" key="11">
    <source>
        <dbReference type="ARBA" id="ARBA00023098"/>
    </source>
</evidence>
<feature type="compositionally biased region" description="Low complexity" evidence="15">
    <location>
        <begin position="365"/>
        <end position="376"/>
    </location>
</feature>
<name>A0A250WVX6_9CHLO</name>
<evidence type="ECO:0000256" key="4">
    <source>
        <dbReference type="ARBA" id="ARBA00022553"/>
    </source>
</evidence>
<dbReference type="Gene3D" id="3.40.50.1820">
    <property type="entry name" value="alpha/beta hydrolase"/>
    <property type="match status" value="1"/>
</dbReference>
<feature type="domain" description="Fungal lipase-type" evidence="16">
    <location>
        <begin position="848"/>
        <end position="980"/>
    </location>
</feature>
<comment type="cofactor">
    <cofactor evidence="1">
        <name>Ca(2+)</name>
        <dbReference type="ChEBI" id="CHEBI:29108"/>
    </cofactor>
</comment>
<dbReference type="GO" id="GO:0046872">
    <property type="term" value="F:metal ion binding"/>
    <property type="evidence" value="ECO:0007669"/>
    <property type="project" value="UniProtKB-KW"/>
</dbReference>
<evidence type="ECO:0000256" key="3">
    <source>
        <dbReference type="ARBA" id="ARBA00022475"/>
    </source>
</evidence>
<proteinExistence type="predicted"/>
<evidence type="ECO:0000256" key="14">
    <source>
        <dbReference type="ARBA" id="ARBA00026104"/>
    </source>
</evidence>
<keyword evidence="3" id="KW-1003">Cell membrane</keyword>
<dbReference type="Proteomes" id="UP000232323">
    <property type="component" value="Unassembled WGS sequence"/>
</dbReference>
<evidence type="ECO:0000256" key="12">
    <source>
        <dbReference type="ARBA" id="ARBA00023136"/>
    </source>
</evidence>
<evidence type="ECO:0000256" key="10">
    <source>
        <dbReference type="ARBA" id="ARBA00022989"/>
    </source>
</evidence>
<evidence type="ECO:0000256" key="6">
    <source>
        <dbReference type="ARBA" id="ARBA00022723"/>
    </source>
</evidence>
<feature type="region of interest" description="Disordered" evidence="15">
    <location>
        <begin position="1103"/>
        <end position="1123"/>
    </location>
</feature>
<reference evidence="17 18" key="1">
    <citation type="submission" date="2017-08" db="EMBL/GenBank/DDBJ databases">
        <title>Acidophilic green algal genome provides insights into adaptation to an acidic environment.</title>
        <authorList>
            <person name="Hirooka S."/>
            <person name="Hirose Y."/>
            <person name="Kanesaki Y."/>
            <person name="Higuchi S."/>
            <person name="Fujiwara T."/>
            <person name="Onuma R."/>
            <person name="Era A."/>
            <person name="Ohbayashi R."/>
            <person name="Uzuka A."/>
            <person name="Nozaki H."/>
            <person name="Yoshikawa H."/>
            <person name="Miyagishima S.Y."/>
        </authorList>
    </citation>
    <scope>NUCLEOTIDE SEQUENCE [LARGE SCALE GENOMIC DNA]</scope>
    <source>
        <strain evidence="17 18">NIES-2499</strain>
    </source>
</reference>
<dbReference type="InterPro" id="IPR052214">
    <property type="entry name" value="DAG_Lipase-Related"/>
</dbReference>
<protein>
    <recommendedName>
        <fullName evidence="14">sn-1-specific diacylglycerol lipase</fullName>
        <ecNumber evidence="14">3.1.1.116</ecNumber>
    </recommendedName>
</protein>
<evidence type="ECO:0000256" key="1">
    <source>
        <dbReference type="ARBA" id="ARBA00001913"/>
    </source>
</evidence>
<dbReference type="GO" id="GO:0016042">
    <property type="term" value="P:lipid catabolic process"/>
    <property type="evidence" value="ECO:0007669"/>
    <property type="project" value="UniProtKB-KW"/>
</dbReference>
<evidence type="ECO:0000259" key="16">
    <source>
        <dbReference type="Pfam" id="PF01764"/>
    </source>
</evidence>
<evidence type="ECO:0000256" key="2">
    <source>
        <dbReference type="ARBA" id="ARBA00004651"/>
    </source>
</evidence>
<comment type="subcellular location">
    <subcellularLocation>
        <location evidence="2">Cell membrane</location>
        <topology evidence="2">Multi-pass membrane protein</topology>
    </subcellularLocation>
</comment>
<dbReference type="InterPro" id="IPR002921">
    <property type="entry name" value="Fungal_lipase-type"/>
</dbReference>
<dbReference type="CDD" id="cd00519">
    <property type="entry name" value="Lipase_3"/>
    <property type="match status" value="1"/>
</dbReference>
<comment type="caution">
    <text evidence="17">The sequence shown here is derived from an EMBL/GenBank/DDBJ whole genome shotgun (WGS) entry which is preliminary data.</text>
</comment>
<dbReference type="EC" id="3.1.1.116" evidence="14"/>
<keyword evidence="6" id="KW-0479">Metal-binding</keyword>
<evidence type="ECO:0000313" key="18">
    <source>
        <dbReference type="Proteomes" id="UP000232323"/>
    </source>
</evidence>
<feature type="region of interest" description="Disordered" evidence="15">
    <location>
        <begin position="711"/>
        <end position="734"/>
    </location>
</feature>
<keyword evidence="18" id="KW-1185">Reference proteome</keyword>
<evidence type="ECO:0000313" key="17">
    <source>
        <dbReference type="EMBL" id="GAX74971.1"/>
    </source>
</evidence>
<keyword evidence="4" id="KW-0597">Phosphoprotein</keyword>
<dbReference type="GO" id="GO:0005886">
    <property type="term" value="C:plasma membrane"/>
    <property type="evidence" value="ECO:0007669"/>
    <property type="project" value="UniProtKB-SubCell"/>
</dbReference>
<keyword evidence="7" id="KW-0378">Hydrolase</keyword>
<keyword evidence="5" id="KW-0812">Transmembrane</keyword>
<dbReference type="SUPFAM" id="SSF53474">
    <property type="entry name" value="alpha/beta-Hydrolases"/>
    <property type="match status" value="1"/>
</dbReference>
<feature type="region of interest" description="Disordered" evidence="15">
    <location>
        <begin position="418"/>
        <end position="515"/>
    </location>
</feature>
<comment type="catalytic activity">
    <reaction evidence="13">
        <text>a 1,2-diacyl-sn-glycerol + H2O = a 2-acylglycerol + a fatty acid + H(+)</text>
        <dbReference type="Rhea" id="RHEA:33275"/>
        <dbReference type="ChEBI" id="CHEBI:15377"/>
        <dbReference type="ChEBI" id="CHEBI:15378"/>
        <dbReference type="ChEBI" id="CHEBI:17389"/>
        <dbReference type="ChEBI" id="CHEBI:17815"/>
        <dbReference type="ChEBI" id="CHEBI:28868"/>
        <dbReference type="EC" id="3.1.1.116"/>
    </reaction>
    <physiologicalReaction direction="left-to-right" evidence="13">
        <dbReference type="Rhea" id="RHEA:33276"/>
    </physiologicalReaction>
</comment>
<evidence type="ECO:0000256" key="9">
    <source>
        <dbReference type="ARBA" id="ARBA00022963"/>
    </source>
</evidence>
<dbReference type="PANTHER" id="PTHR45792:SF8">
    <property type="entry name" value="DIACYLGLYCEROL LIPASE-ALPHA"/>
    <property type="match status" value="1"/>
</dbReference>
<dbReference type="Pfam" id="PF01764">
    <property type="entry name" value="Lipase_3"/>
    <property type="match status" value="1"/>
</dbReference>
<keyword evidence="12" id="KW-0472">Membrane</keyword>
<keyword evidence="8" id="KW-0106">Calcium</keyword>
<keyword evidence="10" id="KW-1133">Transmembrane helix</keyword>
<accession>A0A250WVX6</accession>
<dbReference type="EMBL" id="BEGY01000010">
    <property type="protein sequence ID" value="GAX74971.1"/>
    <property type="molecule type" value="Genomic_DNA"/>
</dbReference>
<evidence type="ECO:0000256" key="13">
    <source>
        <dbReference type="ARBA" id="ARBA00024531"/>
    </source>
</evidence>
<evidence type="ECO:0000256" key="8">
    <source>
        <dbReference type="ARBA" id="ARBA00022837"/>
    </source>
</evidence>
<keyword evidence="11" id="KW-0443">Lipid metabolism</keyword>
<dbReference type="GO" id="GO:0016298">
    <property type="term" value="F:lipase activity"/>
    <property type="evidence" value="ECO:0007669"/>
    <property type="project" value="TreeGrafter"/>
</dbReference>
<evidence type="ECO:0000256" key="5">
    <source>
        <dbReference type="ARBA" id="ARBA00022692"/>
    </source>
</evidence>
<sequence>MLKNGGEEDCDHVWEQRTWFCCLGWVGPMFAPTWVGSKGLQMTLGRPSTAAYRKVLAGLDLDGPEWDWFIVVDENTDDLGWQYGALNFWELKRRRLAGRNWPRKGDFVRRRKWVHRDNLRVHVSSGQRGSVKYLDPKDMYMQRLEAQKKLEAATAAIWDILDELDGTVKIKELYSALLDPIAMNAVANKHIKVMYHDQQMALYLNPPAVLPKAEIWPSETLTNTTAPLHTRSNQRAMPQLDAHDDSPFSAPVQVSIPTSHHHYPIVVKDILGLRVADDDPSFKCQLSPLPTTSSPLVTSNTTIRATQQNGRDSTSYFVQAAADVMDELASATAGKHSSAVHQLSASHLSSQSIIPTTTQLFHSSTSPLLSATTPTSDHTKVPEGGHLRQVGQFYPLPSIPHPLSRHYEGFQTVTSAQDSHLLTSDPPTFLMDSATTQPSYPPALPVDSATTQPSYPPALPVDSATTQPSYPPALPVDSATTQPSYPPALPVDSATTQPSYPPALPVDSATTQPSYPPALPVDSATTQHFCDPALPMDSDTTQPSAHVAVTQRGVDEHVADHHQFRQSQEVLVVGASSAEGGVRRNRSNQVLNNEIETWRSELPQQPDFPVFNLGALPRGLLVNNHTPAAVAPRGLVLSPFHNLGQESSACYRAPSSPGTLLMPSPSLQQGVERSRESLMVDSTSKLLPSTLISNSTSPSSHTVLTHLKRANSADGAHSRASDHNSTLHRQHSPIGRKLRREALSLLDKTFPAFQFRNLISDEEEKGGALPPAMKLSIAELKCASGHALGVYGDLDVFIGGMPAQTFCDAISKFTGVPSEDILLVNWKTEPFRPAHYLAIDRLAKKIIICIRGTVEHADVITDFMCRPINYEFSPDMKGQVHDGILRSAKYVLSSVWEKLQQALREAPDLPILVTGHSLGGSTAAVVAMLLRNETRLLRKVKCTVRAVCLGPATTADLDLAMSCRSFVASVIVGCDMVPRIGVHSFSHFVHEVAAASAIKQLLLRIKGLWGQATQVLRKPQFKTKRLYPPGALLWVIRKDQVLTLAPKRRRASTPVGGRPPISFFTNLFTFSRASTSNVERNGNNQNTLPAAVSASSSQSSLLTLNPEAAASQASPSPTSLIPLQSTAPDSTALVQALMIHLDRPANCVKEGNAMNPKELNAMRHAEIELTDGALQGSHQHQVQQNSKGLHADSLIMDEPQNPDTRRTVLESPGLTSLQPASMGPSSQHVIATSSIMQGGWRAGAAFTTGHTLVPAHESLGGHGRLNASVAELLPKSSAPQRRRPQLELRYVDSKTFTKLLFFRQAVLDHYLLEYLQVLRTVVLEQGMLSYSAHL</sequence>
<evidence type="ECO:0000256" key="15">
    <source>
        <dbReference type="SAM" id="MobiDB-lite"/>
    </source>
</evidence>
<keyword evidence="9" id="KW-0442">Lipid degradation</keyword>
<dbReference type="PANTHER" id="PTHR45792">
    <property type="entry name" value="DIACYLGLYCEROL LIPASE HOMOLOG-RELATED"/>
    <property type="match status" value="1"/>
</dbReference>
<organism evidence="17 18">
    <name type="scientific">Chlamydomonas eustigma</name>
    <dbReference type="NCBI Taxonomy" id="1157962"/>
    <lineage>
        <taxon>Eukaryota</taxon>
        <taxon>Viridiplantae</taxon>
        <taxon>Chlorophyta</taxon>
        <taxon>core chlorophytes</taxon>
        <taxon>Chlorophyceae</taxon>
        <taxon>CS clade</taxon>
        <taxon>Chlamydomonadales</taxon>
        <taxon>Chlamydomonadaceae</taxon>
        <taxon>Chlamydomonas</taxon>
    </lineage>
</organism>
<evidence type="ECO:0000256" key="7">
    <source>
        <dbReference type="ARBA" id="ARBA00022801"/>
    </source>
</evidence>
<feature type="region of interest" description="Disordered" evidence="15">
    <location>
        <begin position="365"/>
        <end position="385"/>
    </location>
</feature>
<feature type="compositionally biased region" description="Low complexity" evidence="15">
    <location>
        <begin position="1103"/>
        <end position="1119"/>
    </location>
</feature>
<dbReference type="OrthoDB" id="438440at2759"/>
<gene>
    <name evidence="17" type="ORF">CEUSTIGMA_g2417.t1</name>
</gene>